<comment type="caution">
    <text evidence="2">The sequence shown here is derived from an EMBL/GenBank/DDBJ whole genome shotgun (WGS) entry which is preliminary data.</text>
</comment>
<gene>
    <name evidence="2" type="ORF">AVEN_261711_1</name>
</gene>
<evidence type="ECO:0000256" key="1">
    <source>
        <dbReference type="SAM" id="MobiDB-lite"/>
    </source>
</evidence>
<dbReference type="Proteomes" id="UP000499080">
    <property type="component" value="Unassembled WGS sequence"/>
</dbReference>
<evidence type="ECO:0000313" key="3">
    <source>
        <dbReference type="Proteomes" id="UP000499080"/>
    </source>
</evidence>
<protein>
    <submittedName>
        <fullName evidence="2">Uncharacterized protein</fullName>
    </submittedName>
</protein>
<proteinExistence type="predicted"/>
<evidence type="ECO:0000313" key="2">
    <source>
        <dbReference type="EMBL" id="GBM20590.1"/>
    </source>
</evidence>
<sequence>MWHPKGSFCQRIKNPPVTNTEKQSQKGGGLSACLYGCLGAVSGMLCCNALASCFTPPVGLEDLSEGADPEDSFLDDAALNDSVLDDVGADMDS</sequence>
<accession>A0A4Y2DUP6</accession>
<feature type="region of interest" description="Disordered" evidence="1">
    <location>
        <begin position="1"/>
        <end position="28"/>
    </location>
</feature>
<keyword evidence="3" id="KW-1185">Reference proteome</keyword>
<dbReference type="AlphaFoldDB" id="A0A4Y2DUP6"/>
<organism evidence="2 3">
    <name type="scientific">Araneus ventricosus</name>
    <name type="common">Orbweaver spider</name>
    <name type="synonym">Epeira ventricosa</name>
    <dbReference type="NCBI Taxonomy" id="182803"/>
    <lineage>
        <taxon>Eukaryota</taxon>
        <taxon>Metazoa</taxon>
        <taxon>Ecdysozoa</taxon>
        <taxon>Arthropoda</taxon>
        <taxon>Chelicerata</taxon>
        <taxon>Arachnida</taxon>
        <taxon>Araneae</taxon>
        <taxon>Araneomorphae</taxon>
        <taxon>Entelegynae</taxon>
        <taxon>Araneoidea</taxon>
        <taxon>Araneidae</taxon>
        <taxon>Araneus</taxon>
    </lineage>
</organism>
<dbReference type="EMBL" id="BGPR01000444">
    <property type="protein sequence ID" value="GBM20590.1"/>
    <property type="molecule type" value="Genomic_DNA"/>
</dbReference>
<name>A0A4Y2DUP6_ARAVE</name>
<reference evidence="2 3" key="1">
    <citation type="journal article" date="2019" name="Sci. Rep.">
        <title>Orb-weaving spider Araneus ventricosus genome elucidates the spidroin gene catalogue.</title>
        <authorList>
            <person name="Kono N."/>
            <person name="Nakamura H."/>
            <person name="Ohtoshi R."/>
            <person name="Moran D.A.P."/>
            <person name="Shinohara A."/>
            <person name="Yoshida Y."/>
            <person name="Fujiwara M."/>
            <person name="Mori M."/>
            <person name="Tomita M."/>
            <person name="Arakawa K."/>
        </authorList>
    </citation>
    <scope>NUCLEOTIDE SEQUENCE [LARGE SCALE GENOMIC DNA]</scope>
</reference>